<organism evidence="3">
    <name type="scientific">Pseudomonas saudimassiliensis</name>
    <dbReference type="NCBI Taxonomy" id="1461581"/>
    <lineage>
        <taxon>Bacteria</taxon>
        <taxon>Pseudomonadati</taxon>
        <taxon>Pseudomonadota</taxon>
        <taxon>Gammaproteobacteria</taxon>
        <taxon>Pseudomonadales</taxon>
        <taxon>Pseudomonadaceae</taxon>
        <taxon>Pseudomonas</taxon>
    </lineage>
</organism>
<dbReference type="AlphaFoldDB" id="A0A078M7Q0"/>
<feature type="compositionally biased region" description="Low complexity" evidence="1">
    <location>
        <begin position="241"/>
        <end position="250"/>
    </location>
</feature>
<feature type="transmembrane region" description="Helical" evidence="2">
    <location>
        <begin position="32"/>
        <end position="48"/>
    </location>
</feature>
<feature type="transmembrane region" description="Helical" evidence="2">
    <location>
        <begin position="6"/>
        <end position="25"/>
    </location>
</feature>
<evidence type="ECO:0000256" key="1">
    <source>
        <dbReference type="SAM" id="MobiDB-lite"/>
    </source>
</evidence>
<dbReference type="EMBL" id="LM997413">
    <property type="protein sequence ID" value="CEA01407.1"/>
    <property type="molecule type" value="Genomic_DNA"/>
</dbReference>
<dbReference type="EMBL" id="LK391969">
    <property type="protein sequence ID" value="CEF25500.1"/>
    <property type="molecule type" value="Genomic_DNA"/>
</dbReference>
<keyword evidence="2" id="KW-0472">Membrane</keyword>
<evidence type="ECO:0000256" key="2">
    <source>
        <dbReference type="SAM" id="Phobius"/>
    </source>
</evidence>
<dbReference type="RefSeq" id="WP_044498087.1">
    <property type="nucleotide sequence ID" value="NZ_LK391969.1"/>
</dbReference>
<proteinExistence type="predicted"/>
<sequence>MEALMILAGGLLLILGWIWLVVAATRLSVSRMLLALFLAPLTLFWRSGGYPNVPRLLVLLGLLGITLGALQLHRHQPERLDLLLSGQWGASAPAASELQGTIMGQAFTPERVFWQGEDLVFEEGPAERPRRALTIRFARAEALLQDPVIERLPGDEGAWPELILQWYSGALTAPGLRKVVDDYSLSLHFAEPEQGRVEGRIHLHLPTLYSTWLTGRVELSSAPPWLLERSQAQRENRARQAADAVTAAPANPSQTPRPEWQELSLLALLDEPDLFRDIPVRLTTWSGRVHMGTFRQLSSEQRLVLALARGADQVELHFHPLDVRMIETRGTP</sequence>
<dbReference type="OrthoDB" id="6867845at2"/>
<evidence type="ECO:0000313" key="3">
    <source>
        <dbReference type="EMBL" id="CEA01407.1"/>
    </source>
</evidence>
<reference evidence="3" key="1">
    <citation type="submission" date="2014-07" db="EMBL/GenBank/DDBJ databases">
        <authorList>
            <person name="Urmite Genomes Urmite Genomes"/>
        </authorList>
    </citation>
    <scope>NUCLEOTIDE SEQUENCE</scope>
    <source>
        <strain evidence="3">12M76_air</strain>
    </source>
</reference>
<protein>
    <submittedName>
        <fullName evidence="3">Major facilitator superfamily permease</fullName>
    </submittedName>
</protein>
<feature type="transmembrane region" description="Helical" evidence="2">
    <location>
        <begin position="54"/>
        <end position="72"/>
    </location>
</feature>
<name>A0A078M7Q0_9PSED</name>
<dbReference type="PATRIC" id="fig|1461581.3.peg.396"/>
<gene>
    <name evidence="3" type="ORF">BN1049_00402</name>
</gene>
<keyword evidence="2" id="KW-1133">Transmembrane helix</keyword>
<feature type="region of interest" description="Disordered" evidence="1">
    <location>
        <begin position="236"/>
        <end position="257"/>
    </location>
</feature>
<keyword evidence="2" id="KW-0812">Transmembrane</keyword>
<accession>A0A078M7Q0</accession>